<dbReference type="InterPro" id="IPR015795">
    <property type="entry name" value="Pyrv_Knase_C"/>
</dbReference>
<gene>
    <name evidence="2" type="ORF">G6F50_018737</name>
</gene>
<evidence type="ECO:0000259" key="1">
    <source>
        <dbReference type="Pfam" id="PF02887"/>
    </source>
</evidence>
<organism evidence="2 3">
    <name type="scientific">Rhizopus delemar</name>
    <dbReference type="NCBI Taxonomy" id="936053"/>
    <lineage>
        <taxon>Eukaryota</taxon>
        <taxon>Fungi</taxon>
        <taxon>Fungi incertae sedis</taxon>
        <taxon>Mucoromycota</taxon>
        <taxon>Mucoromycotina</taxon>
        <taxon>Mucoromycetes</taxon>
        <taxon>Mucorales</taxon>
        <taxon>Mucorineae</taxon>
        <taxon>Rhizopodaceae</taxon>
        <taxon>Rhizopus</taxon>
    </lineage>
</organism>
<dbReference type="Pfam" id="PF02887">
    <property type="entry name" value="PK_C"/>
    <property type="match status" value="1"/>
</dbReference>
<proteinExistence type="predicted"/>
<dbReference type="InterPro" id="IPR036918">
    <property type="entry name" value="Pyrv_Knase_C_sf"/>
</dbReference>
<reference evidence="2 3" key="1">
    <citation type="journal article" date="2020" name="Microb. Genom.">
        <title>Genetic diversity of clinical and environmental Mucorales isolates obtained from an investigation of mucormycosis cases among solid organ transplant recipients.</title>
        <authorList>
            <person name="Nguyen M.H."/>
            <person name="Kaul D."/>
            <person name="Muto C."/>
            <person name="Cheng S.J."/>
            <person name="Richter R.A."/>
            <person name="Bruno V.M."/>
            <person name="Liu G."/>
            <person name="Beyhan S."/>
            <person name="Sundermann A.J."/>
            <person name="Mounaud S."/>
            <person name="Pasculle A.W."/>
            <person name="Nierman W.C."/>
            <person name="Driscoll E."/>
            <person name="Cumbie R."/>
            <person name="Clancy C.J."/>
            <person name="Dupont C.L."/>
        </authorList>
    </citation>
    <scope>NUCLEOTIDE SEQUENCE [LARGE SCALE GENOMIC DNA]</scope>
    <source>
        <strain evidence="2 3">GL24</strain>
    </source>
</reference>
<dbReference type="Proteomes" id="UP000740926">
    <property type="component" value="Unassembled WGS sequence"/>
</dbReference>
<protein>
    <recommendedName>
        <fullName evidence="1">Pyruvate kinase C-terminal domain-containing protein</fullName>
    </recommendedName>
</protein>
<accession>A0A9P6XLG5</accession>
<keyword evidence="3" id="KW-1185">Reference proteome</keyword>
<name>A0A9P6XLG5_9FUNG</name>
<comment type="caution">
    <text evidence="2">The sequence shown here is derived from an EMBL/GenBank/DDBJ whole genome shotgun (WGS) entry which is preliminary data.</text>
</comment>
<dbReference type="Gene3D" id="3.40.1380.20">
    <property type="entry name" value="Pyruvate kinase, C-terminal domain"/>
    <property type="match status" value="1"/>
</dbReference>
<sequence length="66" mass="7243">MLIIELDGVCVIELDTKQMTYILYIGMEQAMKYGLLTPGEPVVAVQGWKGGLGNTNTLRIIYAPTP</sequence>
<dbReference type="EMBL" id="JAANIU010026805">
    <property type="protein sequence ID" value="KAG1521074.1"/>
    <property type="molecule type" value="Genomic_DNA"/>
</dbReference>
<evidence type="ECO:0000313" key="3">
    <source>
        <dbReference type="Proteomes" id="UP000740926"/>
    </source>
</evidence>
<evidence type="ECO:0000313" key="2">
    <source>
        <dbReference type="EMBL" id="KAG1521074.1"/>
    </source>
</evidence>
<dbReference type="AlphaFoldDB" id="A0A9P6XLG5"/>
<feature type="domain" description="Pyruvate kinase C-terminal" evidence="1">
    <location>
        <begin position="7"/>
        <end position="61"/>
    </location>
</feature>
<dbReference type="SUPFAM" id="SSF52935">
    <property type="entry name" value="PK C-terminal domain-like"/>
    <property type="match status" value="1"/>
</dbReference>